<keyword evidence="3" id="KW-0547">Nucleotide-binding</keyword>
<feature type="domain" description="Histidine kinase/HSP90-like ATPase" evidence="2">
    <location>
        <begin position="24"/>
        <end position="137"/>
    </location>
</feature>
<keyword evidence="4" id="KW-1185">Reference proteome</keyword>
<comment type="caution">
    <text evidence="3">The sequence shown here is derived from an EMBL/GenBank/DDBJ whole genome shotgun (WGS) entry which is preliminary data.</text>
</comment>
<organism evidence="3 4">
    <name type="scientific">Streptomyces chumphonensis</name>
    <dbReference type="NCBI Taxonomy" id="1214925"/>
    <lineage>
        <taxon>Bacteria</taxon>
        <taxon>Bacillati</taxon>
        <taxon>Actinomycetota</taxon>
        <taxon>Actinomycetes</taxon>
        <taxon>Kitasatosporales</taxon>
        <taxon>Streptomycetaceae</taxon>
        <taxon>Streptomyces</taxon>
    </lineage>
</organism>
<dbReference type="GO" id="GO:0005524">
    <property type="term" value="F:ATP binding"/>
    <property type="evidence" value="ECO:0007669"/>
    <property type="project" value="UniProtKB-KW"/>
</dbReference>
<name>A0A927EV77_9ACTN</name>
<dbReference type="AlphaFoldDB" id="A0A927EV77"/>
<protein>
    <submittedName>
        <fullName evidence="3">ATP-binding protein</fullName>
    </submittedName>
</protein>
<evidence type="ECO:0000259" key="2">
    <source>
        <dbReference type="Pfam" id="PF13581"/>
    </source>
</evidence>
<keyword evidence="1" id="KW-0418">Kinase</keyword>
<dbReference type="Proteomes" id="UP000632289">
    <property type="component" value="Unassembled WGS sequence"/>
</dbReference>
<dbReference type="InterPro" id="IPR050267">
    <property type="entry name" value="Anti-sigma-factor_SerPK"/>
</dbReference>
<evidence type="ECO:0000313" key="3">
    <source>
        <dbReference type="EMBL" id="MBD3929973.1"/>
    </source>
</evidence>
<dbReference type="GO" id="GO:0004674">
    <property type="term" value="F:protein serine/threonine kinase activity"/>
    <property type="evidence" value="ECO:0007669"/>
    <property type="project" value="UniProtKB-KW"/>
</dbReference>
<keyword evidence="1" id="KW-0723">Serine/threonine-protein kinase</keyword>
<sequence length="147" mass="15842">MDSLERQHRPAVRTFSQLYSSTRRGARLARLLAADQLRTWGVPPDVAERTEVVVAELAANALFHGRVQGRDFRVALTHDPVAGSVLVEVTDARGTHVPLRAPTPGAEDETGRGLLLVTALADAWGHAPCPPAGKTVWAVLTPRPPHP</sequence>
<evidence type="ECO:0000256" key="1">
    <source>
        <dbReference type="ARBA" id="ARBA00022527"/>
    </source>
</evidence>
<dbReference type="EMBL" id="JACXYU010000001">
    <property type="protein sequence ID" value="MBD3929973.1"/>
    <property type="molecule type" value="Genomic_DNA"/>
</dbReference>
<keyword evidence="3" id="KW-0067">ATP-binding</keyword>
<dbReference type="SUPFAM" id="SSF55874">
    <property type="entry name" value="ATPase domain of HSP90 chaperone/DNA topoisomerase II/histidine kinase"/>
    <property type="match status" value="1"/>
</dbReference>
<dbReference type="RefSeq" id="WP_191207295.1">
    <property type="nucleotide sequence ID" value="NZ_BAABKL010000025.1"/>
</dbReference>
<dbReference type="InterPro" id="IPR003594">
    <property type="entry name" value="HATPase_dom"/>
</dbReference>
<dbReference type="Pfam" id="PF13581">
    <property type="entry name" value="HATPase_c_2"/>
    <property type="match status" value="1"/>
</dbReference>
<dbReference type="InterPro" id="IPR036890">
    <property type="entry name" value="HATPase_C_sf"/>
</dbReference>
<proteinExistence type="predicted"/>
<evidence type="ECO:0000313" key="4">
    <source>
        <dbReference type="Proteomes" id="UP000632289"/>
    </source>
</evidence>
<gene>
    <name evidence="3" type="ORF">IF129_00100</name>
</gene>
<dbReference type="CDD" id="cd16936">
    <property type="entry name" value="HATPase_RsbW-like"/>
    <property type="match status" value="1"/>
</dbReference>
<dbReference type="Gene3D" id="3.30.565.10">
    <property type="entry name" value="Histidine kinase-like ATPase, C-terminal domain"/>
    <property type="match status" value="1"/>
</dbReference>
<dbReference type="PANTHER" id="PTHR35526:SF3">
    <property type="entry name" value="ANTI-SIGMA-F FACTOR RSBW"/>
    <property type="match status" value="1"/>
</dbReference>
<reference evidence="3" key="1">
    <citation type="submission" date="2020-09" db="EMBL/GenBank/DDBJ databases">
        <title>Secondary metabolite and genome analysis of marine Streptomyces chumphonensis KK1-2T.</title>
        <authorList>
            <person name="Phongsopitanun W."/>
            <person name="Kanchanasin P."/>
            <person name="Pittayakhajonwut P."/>
            <person name="Suwanborirux K."/>
            <person name="Tanasupawat S."/>
        </authorList>
    </citation>
    <scope>NUCLEOTIDE SEQUENCE</scope>
    <source>
        <strain evidence="3">KK1-2</strain>
    </source>
</reference>
<keyword evidence="1" id="KW-0808">Transferase</keyword>
<accession>A0A927EV77</accession>
<dbReference type="PANTHER" id="PTHR35526">
    <property type="entry name" value="ANTI-SIGMA-F FACTOR RSBW-RELATED"/>
    <property type="match status" value="1"/>
</dbReference>